<feature type="transmembrane region" description="Helical" evidence="5">
    <location>
        <begin position="274"/>
        <end position="298"/>
    </location>
</feature>
<dbReference type="Gene3D" id="1.20.1530.20">
    <property type="match status" value="1"/>
</dbReference>
<evidence type="ECO:0000256" key="4">
    <source>
        <dbReference type="ARBA" id="ARBA00023136"/>
    </source>
</evidence>
<dbReference type="Pfam" id="PF01758">
    <property type="entry name" value="SBF"/>
    <property type="match status" value="1"/>
</dbReference>
<feature type="transmembrane region" description="Helical" evidence="5">
    <location>
        <begin position="228"/>
        <end position="253"/>
    </location>
</feature>
<evidence type="ECO:0000256" key="1">
    <source>
        <dbReference type="ARBA" id="ARBA00004141"/>
    </source>
</evidence>
<evidence type="ECO:0000256" key="3">
    <source>
        <dbReference type="ARBA" id="ARBA00022989"/>
    </source>
</evidence>
<keyword evidence="4 5" id="KW-0472">Membrane</keyword>
<proteinExistence type="predicted"/>
<accession>A0A644T9R5</accession>
<feature type="transmembrane region" description="Helical" evidence="5">
    <location>
        <begin position="38"/>
        <end position="59"/>
    </location>
</feature>
<feature type="transmembrane region" description="Helical" evidence="5">
    <location>
        <begin position="12"/>
        <end position="32"/>
    </location>
</feature>
<dbReference type="InterPro" id="IPR038770">
    <property type="entry name" value="Na+/solute_symporter_sf"/>
</dbReference>
<dbReference type="AlphaFoldDB" id="A0A644T9R5"/>
<evidence type="ECO:0000313" key="6">
    <source>
        <dbReference type="EMBL" id="MPL63564.1"/>
    </source>
</evidence>
<name>A0A644T9R5_9ZZZZ</name>
<gene>
    <name evidence="6" type="ORF">SDC9_09204</name>
</gene>
<reference evidence="6" key="1">
    <citation type="submission" date="2019-08" db="EMBL/GenBank/DDBJ databases">
        <authorList>
            <person name="Kucharzyk K."/>
            <person name="Murdoch R.W."/>
            <person name="Higgins S."/>
            <person name="Loffler F."/>
        </authorList>
    </citation>
    <scope>NUCLEOTIDE SEQUENCE</scope>
</reference>
<comment type="subcellular location">
    <subcellularLocation>
        <location evidence="1">Membrane</location>
        <topology evidence="1">Multi-pass membrane protein</topology>
    </subcellularLocation>
</comment>
<evidence type="ECO:0008006" key="7">
    <source>
        <dbReference type="Google" id="ProtNLM"/>
    </source>
</evidence>
<dbReference type="InterPro" id="IPR002657">
    <property type="entry name" value="BilAc:Na_symport/Acr3"/>
</dbReference>
<evidence type="ECO:0000256" key="2">
    <source>
        <dbReference type="ARBA" id="ARBA00022692"/>
    </source>
</evidence>
<keyword evidence="2 5" id="KW-0812">Transmembrane</keyword>
<dbReference type="EMBL" id="VSSQ01000021">
    <property type="protein sequence ID" value="MPL63564.1"/>
    <property type="molecule type" value="Genomic_DNA"/>
</dbReference>
<protein>
    <recommendedName>
        <fullName evidence="7">Pantothenates transporter PanS</fullName>
    </recommendedName>
</protein>
<feature type="transmembrane region" description="Helical" evidence="5">
    <location>
        <begin position="162"/>
        <end position="184"/>
    </location>
</feature>
<sequence>MADFFAQCNKWLGKNMFIVVLTGLLVGFSANISDSPLLRKVVVALFAYMTFVTALDTSFKDFIKVLFKPWISVWILVLVHLVTPFTAWLAGLVFYPDDPLIRLGYLIGAAIPIGVTSVIWTAIVNGNLPVSLVAVTLDTFVVPIVLPLFLHVIIGQSIQLDYLTMIEELMLMVTIPSVIGMLLHDWTHGRVAEFTHGFGGATSKLGLFGVIAINAAVVMPHINWDATIIKTLLVTLFIVAAGYFVGYLGSFALKDRTQEMALTMMFNVGIRNNACGLVIALTYFPPAVAVPMTLSILYQQPLATIITRFYKQYKQTGV</sequence>
<feature type="transmembrane region" description="Helical" evidence="5">
    <location>
        <begin position="71"/>
        <end position="95"/>
    </location>
</feature>
<organism evidence="6">
    <name type="scientific">bioreactor metagenome</name>
    <dbReference type="NCBI Taxonomy" id="1076179"/>
    <lineage>
        <taxon>unclassified sequences</taxon>
        <taxon>metagenomes</taxon>
        <taxon>ecological metagenomes</taxon>
    </lineage>
</organism>
<feature type="transmembrane region" description="Helical" evidence="5">
    <location>
        <begin position="205"/>
        <end position="222"/>
    </location>
</feature>
<dbReference type="InterPro" id="IPR004710">
    <property type="entry name" value="Bilac:Na_transpt"/>
</dbReference>
<feature type="transmembrane region" description="Helical" evidence="5">
    <location>
        <begin position="101"/>
        <end position="123"/>
    </location>
</feature>
<feature type="transmembrane region" description="Helical" evidence="5">
    <location>
        <begin position="130"/>
        <end position="150"/>
    </location>
</feature>
<dbReference type="PANTHER" id="PTHR10361:SF28">
    <property type="entry name" value="P3 PROTEIN-RELATED"/>
    <property type="match status" value="1"/>
</dbReference>
<dbReference type="GO" id="GO:0016020">
    <property type="term" value="C:membrane"/>
    <property type="evidence" value="ECO:0007669"/>
    <property type="project" value="UniProtKB-SubCell"/>
</dbReference>
<keyword evidence="3 5" id="KW-1133">Transmembrane helix</keyword>
<evidence type="ECO:0000256" key="5">
    <source>
        <dbReference type="SAM" id="Phobius"/>
    </source>
</evidence>
<dbReference type="PANTHER" id="PTHR10361">
    <property type="entry name" value="SODIUM-BILE ACID COTRANSPORTER"/>
    <property type="match status" value="1"/>
</dbReference>
<comment type="caution">
    <text evidence="6">The sequence shown here is derived from an EMBL/GenBank/DDBJ whole genome shotgun (WGS) entry which is preliminary data.</text>
</comment>